<keyword evidence="2" id="KW-1185">Reference proteome</keyword>
<evidence type="ECO:0000313" key="2">
    <source>
        <dbReference type="Proteomes" id="UP000005239"/>
    </source>
</evidence>
<sequence length="159" mass="17141">MLIRFVAVLVLFVRSTVALNCHVCASRDFLGATIFPVLQSLGASMLIPPAGNCSDNAQICPTTSNCFKREDYYVFLDGSVAGTAHYYSKGCDINAVAGSTVAYEVNKCKQYDEKTGSGYIVRRRICACNDKDLCNDGRSVSVLSLGFALVAASILFNIL</sequence>
<dbReference type="PANTHER" id="PTHR36939:SF1">
    <property type="entry name" value="UPAR_LY6 DOMAIN-CONTAINING PROTEIN"/>
    <property type="match status" value="1"/>
</dbReference>
<dbReference type="EnsemblMetazoa" id="PPA25783.1">
    <property type="protein sequence ID" value="PPA25783.1"/>
    <property type="gene ID" value="WBGene00115337"/>
</dbReference>
<dbReference type="AlphaFoldDB" id="A0A2A6CQB1"/>
<reference evidence="1" key="2">
    <citation type="submission" date="2022-06" db="UniProtKB">
        <authorList>
            <consortium name="EnsemblMetazoa"/>
        </authorList>
    </citation>
    <scope>IDENTIFICATION</scope>
    <source>
        <strain evidence="1">PS312</strain>
    </source>
</reference>
<proteinExistence type="predicted"/>
<protein>
    <submittedName>
        <fullName evidence="1">Uncharacterized protein</fullName>
    </submittedName>
</protein>
<accession>A0A2A6CQB1</accession>
<gene>
    <name evidence="1" type="primary">WBGene00115337</name>
</gene>
<organism evidence="1 2">
    <name type="scientific">Pristionchus pacificus</name>
    <name type="common">Parasitic nematode worm</name>
    <dbReference type="NCBI Taxonomy" id="54126"/>
    <lineage>
        <taxon>Eukaryota</taxon>
        <taxon>Metazoa</taxon>
        <taxon>Ecdysozoa</taxon>
        <taxon>Nematoda</taxon>
        <taxon>Chromadorea</taxon>
        <taxon>Rhabditida</taxon>
        <taxon>Rhabditina</taxon>
        <taxon>Diplogasteromorpha</taxon>
        <taxon>Diplogasteroidea</taxon>
        <taxon>Neodiplogasteridae</taxon>
        <taxon>Pristionchus</taxon>
    </lineage>
</organism>
<reference evidence="2" key="1">
    <citation type="journal article" date="2008" name="Nat. Genet.">
        <title>The Pristionchus pacificus genome provides a unique perspective on nematode lifestyle and parasitism.</title>
        <authorList>
            <person name="Dieterich C."/>
            <person name="Clifton S.W."/>
            <person name="Schuster L.N."/>
            <person name="Chinwalla A."/>
            <person name="Delehaunty K."/>
            <person name="Dinkelacker I."/>
            <person name="Fulton L."/>
            <person name="Fulton R."/>
            <person name="Godfrey J."/>
            <person name="Minx P."/>
            <person name="Mitreva M."/>
            <person name="Roeseler W."/>
            <person name="Tian H."/>
            <person name="Witte H."/>
            <person name="Yang S.P."/>
            <person name="Wilson R.K."/>
            <person name="Sommer R.J."/>
        </authorList>
    </citation>
    <scope>NUCLEOTIDE SEQUENCE [LARGE SCALE GENOMIC DNA]</scope>
    <source>
        <strain evidence="2">PS312</strain>
    </source>
</reference>
<dbReference type="PANTHER" id="PTHR36939">
    <property type="entry name" value="PROTEIN CBG03389"/>
    <property type="match status" value="1"/>
</dbReference>
<name>A0A2A6CQB1_PRIPA</name>
<dbReference type="Proteomes" id="UP000005239">
    <property type="component" value="Unassembled WGS sequence"/>
</dbReference>
<evidence type="ECO:0000313" key="1">
    <source>
        <dbReference type="EnsemblMetazoa" id="PPA25783.1"/>
    </source>
</evidence>
<accession>A0A8R1YIZ3</accession>